<evidence type="ECO:0000313" key="14">
    <source>
        <dbReference type="EMBL" id="EAR84137.2"/>
    </source>
</evidence>
<dbReference type="InterPro" id="IPR013099">
    <property type="entry name" value="K_chnl_dom"/>
</dbReference>
<keyword evidence="8" id="KW-0406">Ion transport</keyword>
<dbReference type="Proteomes" id="UP000009168">
    <property type="component" value="Unassembled WGS sequence"/>
</dbReference>
<organism evidence="14 15">
    <name type="scientific">Tetrahymena thermophila (strain SB210)</name>
    <dbReference type="NCBI Taxonomy" id="312017"/>
    <lineage>
        <taxon>Eukaryota</taxon>
        <taxon>Sar</taxon>
        <taxon>Alveolata</taxon>
        <taxon>Ciliophora</taxon>
        <taxon>Intramacronucleata</taxon>
        <taxon>Oligohymenophorea</taxon>
        <taxon>Hymenostomatida</taxon>
        <taxon>Tetrahymenina</taxon>
        <taxon>Tetrahymenidae</taxon>
        <taxon>Tetrahymena</taxon>
    </lineage>
</organism>
<dbReference type="InParanoid" id="I7MCK8"/>
<dbReference type="Gene3D" id="3.40.50.720">
    <property type="entry name" value="NAD(P)-binding Rossmann-like Domain"/>
    <property type="match status" value="1"/>
</dbReference>
<evidence type="ECO:0000256" key="3">
    <source>
        <dbReference type="ARBA" id="ARBA00022538"/>
    </source>
</evidence>
<feature type="transmembrane region" description="Helical" evidence="12">
    <location>
        <begin position="237"/>
        <end position="261"/>
    </location>
</feature>
<keyword evidence="4 12" id="KW-0812">Transmembrane</keyword>
<dbReference type="Pfam" id="PF07885">
    <property type="entry name" value="Ion_trans_2"/>
    <property type="match status" value="1"/>
</dbReference>
<evidence type="ECO:0000313" key="15">
    <source>
        <dbReference type="Proteomes" id="UP000009168"/>
    </source>
</evidence>
<evidence type="ECO:0000256" key="9">
    <source>
        <dbReference type="ARBA" id="ARBA00023136"/>
    </source>
</evidence>
<name>I7MCK8_TETTS</name>
<dbReference type="InterPro" id="IPR047871">
    <property type="entry name" value="K_chnl_Slo-like"/>
</dbReference>
<keyword evidence="11" id="KW-0175">Coiled coil</keyword>
<dbReference type="PANTHER" id="PTHR10027">
    <property type="entry name" value="CALCIUM-ACTIVATED POTASSIUM CHANNEL ALPHA CHAIN"/>
    <property type="match status" value="1"/>
</dbReference>
<dbReference type="EMBL" id="GG662432">
    <property type="protein sequence ID" value="EAR84137.2"/>
    <property type="molecule type" value="Genomic_DNA"/>
</dbReference>
<evidence type="ECO:0000256" key="7">
    <source>
        <dbReference type="ARBA" id="ARBA00022989"/>
    </source>
</evidence>
<comment type="subcellular location">
    <subcellularLocation>
        <location evidence="1">Membrane</location>
        <topology evidence="1">Multi-pass membrane protein</topology>
    </subcellularLocation>
</comment>
<gene>
    <name evidence="14" type="ORF">TTHERM_00723220</name>
</gene>
<feature type="transmembrane region" description="Helical" evidence="12">
    <location>
        <begin position="309"/>
        <end position="327"/>
    </location>
</feature>
<keyword evidence="2" id="KW-0813">Transport</keyword>
<evidence type="ECO:0000256" key="12">
    <source>
        <dbReference type="SAM" id="Phobius"/>
    </source>
</evidence>
<dbReference type="eggNOG" id="KOG1420">
    <property type="taxonomic scope" value="Eukaryota"/>
</dbReference>
<reference evidence="15" key="1">
    <citation type="journal article" date="2006" name="PLoS Biol.">
        <title>Macronuclear genome sequence of the ciliate Tetrahymena thermophila, a model eukaryote.</title>
        <authorList>
            <person name="Eisen J.A."/>
            <person name="Coyne R.S."/>
            <person name="Wu M."/>
            <person name="Wu D."/>
            <person name="Thiagarajan M."/>
            <person name="Wortman J.R."/>
            <person name="Badger J.H."/>
            <person name="Ren Q."/>
            <person name="Amedeo P."/>
            <person name="Jones K.M."/>
            <person name="Tallon L.J."/>
            <person name="Delcher A.L."/>
            <person name="Salzberg S.L."/>
            <person name="Silva J.C."/>
            <person name="Haas B.J."/>
            <person name="Majoros W.H."/>
            <person name="Farzad M."/>
            <person name="Carlton J.M."/>
            <person name="Smith R.K. Jr."/>
            <person name="Garg J."/>
            <person name="Pearlman R.E."/>
            <person name="Karrer K.M."/>
            <person name="Sun L."/>
            <person name="Manning G."/>
            <person name="Elde N.C."/>
            <person name="Turkewitz A.P."/>
            <person name="Asai D.J."/>
            <person name="Wilkes D.E."/>
            <person name="Wang Y."/>
            <person name="Cai H."/>
            <person name="Collins K."/>
            <person name="Stewart B.A."/>
            <person name="Lee S.R."/>
            <person name="Wilamowska K."/>
            <person name="Weinberg Z."/>
            <person name="Ruzzo W.L."/>
            <person name="Wloga D."/>
            <person name="Gaertig J."/>
            <person name="Frankel J."/>
            <person name="Tsao C.-C."/>
            <person name="Gorovsky M.A."/>
            <person name="Keeling P.J."/>
            <person name="Waller R.F."/>
            <person name="Patron N.J."/>
            <person name="Cherry J.M."/>
            <person name="Stover N.A."/>
            <person name="Krieger C.J."/>
            <person name="del Toro C."/>
            <person name="Ryder H.F."/>
            <person name="Williamson S.C."/>
            <person name="Barbeau R.A."/>
            <person name="Hamilton E.P."/>
            <person name="Orias E."/>
        </authorList>
    </citation>
    <scope>NUCLEOTIDE SEQUENCE [LARGE SCALE GENOMIC DNA]</scope>
    <source>
        <strain evidence="15">SB210</strain>
    </source>
</reference>
<keyword evidence="15" id="KW-1185">Reference proteome</keyword>
<evidence type="ECO:0000256" key="2">
    <source>
        <dbReference type="ARBA" id="ARBA00022448"/>
    </source>
</evidence>
<evidence type="ECO:0000259" key="13">
    <source>
        <dbReference type="Pfam" id="PF07885"/>
    </source>
</evidence>
<dbReference type="OrthoDB" id="10035564at2759"/>
<keyword evidence="3" id="KW-0633">Potassium transport</keyword>
<dbReference type="RefSeq" id="XP_001031800.2">
    <property type="nucleotide sequence ID" value="XM_001031800.3"/>
</dbReference>
<evidence type="ECO:0000256" key="5">
    <source>
        <dbReference type="ARBA" id="ARBA00022826"/>
    </source>
</evidence>
<accession>I7MCK8</accession>
<feature type="coiled-coil region" evidence="11">
    <location>
        <begin position="1075"/>
        <end position="1105"/>
    </location>
</feature>
<protein>
    <submittedName>
        <fullName evidence="14">Ion channel protein</fullName>
    </submittedName>
</protein>
<proteinExistence type="predicted"/>
<dbReference type="SUPFAM" id="SSF81324">
    <property type="entry name" value="Voltage-gated potassium channels"/>
    <property type="match status" value="1"/>
</dbReference>
<keyword evidence="6" id="KW-0630">Potassium</keyword>
<evidence type="ECO:0000256" key="4">
    <source>
        <dbReference type="ARBA" id="ARBA00022692"/>
    </source>
</evidence>
<evidence type="ECO:0000256" key="10">
    <source>
        <dbReference type="ARBA" id="ARBA00023303"/>
    </source>
</evidence>
<keyword evidence="5" id="KW-0631">Potassium channel</keyword>
<dbReference type="PANTHER" id="PTHR10027:SF10">
    <property type="entry name" value="SLOWPOKE 2, ISOFORM D"/>
    <property type="match status" value="1"/>
</dbReference>
<dbReference type="KEGG" id="tet:TTHERM_00723220"/>
<keyword evidence="7 12" id="KW-1133">Transmembrane helix</keyword>
<evidence type="ECO:0000256" key="11">
    <source>
        <dbReference type="SAM" id="Coils"/>
    </source>
</evidence>
<sequence length="1152" mass="133992">MEKGNEATLDPHYLQQKLLTQLGSMNNIQRSQGEKGGRIKLHDQNKIQIYQASIQQGGSHLTDQVPYYKSTHSQYLQKVQNQQKLSIKILTFLKSKIAYILLSLSYNGLAVLLFIVNSYLIASEINVATSYRIIIKSILLTCFTLEYIEHLFNSSNKLQEFQKFTMMLDLTTIVILSHDLYGNLMKKNNLLEDKFVWALLCLKFLKVKTLIQQLVFKTHIQPNPDKMPKILPQHEQLKQAIFATVINIFALCLINTSVILFVDEASGGELIQPFHNHNLRFHNALYFQIITMTTIGYGDVTPIQTSGRIITTIFILICAVLFTKWLGKILSLVAKQDKTESLLKNKSFDNIVIIGNIFSSSNHIEKFLKNHYSKIYAEKKSKFNKKIVFVSTTPPKHDPNSYIKFESLKISYKIHKIRYIIVQSLENNLQWIKKAGLSTASCLMCFNYEDKESDAQNSERNMIFSLSLIKKQFPDLKIYVYFTTDLILNETKLLDSSKNFIQRINCRKKYMNYCLTQSIENDGVGSLLQMLLFNKDKINQYSLNFFEGLGEDQEIQPVIKNTLIDYYQGSKNQFYCFPFPPFLIGESFVNVAKFLYLFQYTNSQSNEQNQNNHTGQNEIRIILLGVKSKQSKKVYPNPGHYRIKEGDKGLFIAQNEASVNFFKNLNIQAKQFFDQNFEQPSLQITIANEILNEMIHAQITQARSTDVDQDTTYVNLYDNPRILNLTNHVILAGVTEEDIIDIYYNIRKANQNRVLVFLQEEPFHSMPTRLKDQRNLFFIQCSLKLEQHLRMLNIQSSEKVVIRLTSDLTNLDDIKLFKFYRLVQEFYPSQKILLTLNDEKYLDILDRRPFQQKLTWMYWPQITSGNTILEPILFHSMNTLIYYEKSVSSLIMQIASISVRSNQNNQEQNSNLSALNENVANKQFEPQSAMPSQSFLGGNEKYKGGLYTFTITKRCAKEIKYFGDLQYHFLNRKRPFIALCIQKKAQQIQQPSLQQMYDIHQEDEDNISEKDNQKQKLDQQNDNFYFEHQNKKIKGHLLQEQVDILKLNADCLLLNPPPFYTQLNEGDKVIALGIIDGLEDRNINLNANQEEEQKDQNEIIQANQQPQQELKMCKKITEEYTPELFQQQLALTQDLINVYQSYNQMLNTISNC</sequence>
<evidence type="ECO:0000256" key="6">
    <source>
        <dbReference type="ARBA" id="ARBA00022958"/>
    </source>
</evidence>
<dbReference type="GeneID" id="7833916"/>
<feature type="domain" description="Potassium channel" evidence="13">
    <location>
        <begin position="263"/>
        <end position="333"/>
    </location>
</feature>
<keyword evidence="9 12" id="KW-0472">Membrane</keyword>
<dbReference type="GO" id="GO:0005267">
    <property type="term" value="F:potassium channel activity"/>
    <property type="evidence" value="ECO:0007669"/>
    <property type="project" value="UniProtKB-KW"/>
</dbReference>
<evidence type="ECO:0000256" key="1">
    <source>
        <dbReference type="ARBA" id="ARBA00004141"/>
    </source>
</evidence>
<dbReference type="GO" id="GO:0016020">
    <property type="term" value="C:membrane"/>
    <property type="evidence" value="ECO:0007669"/>
    <property type="project" value="UniProtKB-SubCell"/>
</dbReference>
<evidence type="ECO:0000256" key="8">
    <source>
        <dbReference type="ARBA" id="ARBA00023065"/>
    </source>
</evidence>
<feature type="transmembrane region" description="Helical" evidence="12">
    <location>
        <begin position="281"/>
        <end position="297"/>
    </location>
</feature>
<dbReference type="Gene3D" id="1.10.287.70">
    <property type="match status" value="1"/>
</dbReference>
<dbReference type="AlphaFoldDB" id="I7MCK8"/>
<feature type="transmembrane region" description="Helical" evidence="12">
    <location>
        <begin position="97"/>
        <end position="121"/>
    </location>
</feature>
<keyword evidence="10" id="KW-0407">Ion channel</keyword>